<keyword evidence="11" id="KW-1185">Reference proteome</keyword>
<dbReference type="InterPro" id="IPR037066">
    <property type="entry name" value="Plug_dom_sf"/>
</dbReference>
<dbReference type="InterPro" id="IPR036942">
    <property type="entry name" value="Beta-barrel_TonB_sf"/>
</dbReference>
<accession>A0A918Q2G2</accession>
<dbReference type="Gene3D" id="2.170.130.10">
    <property type="entry name" value="TonB-dependent receptor, plug domain"/>
    <property type="match status" value="1"/>
</dbReference>
<evidence type="ECO:0000256" key="5">
    <source>
        <dbReference type="ARBA" id="ARBA00022729"/>
    </source>
</evidence>
<dbReference type="InterPro" id="IPR008969">
    <property type="entry name" value="CarboxyPept-like_regulatory"/>
</dbReference>
<reference evidence="10" key="2">
    <citation type="submission" date="2020-09" db="EMBL/GenBank/DDBJ databases">
        <authorList>
            <person name="Sun Q."/>
            <person name="Kim S."/>
        </authorList>
    </citation>
    <scope>NUCLEOTIDE SEQUENCE</scope>
    <source>
        <strain evidence="10">KCTC 12368</strain>
    </source>
</reference>
<comment type="similarity">
    <text evidence="8">Belongs to the TonB-dependent receptor family.</text>
</comment>
<evidence type="ECO:0000256" key="7">
    <source>
        <dbReference type="ARBA" id="ARBA00023237"/>
    </source>
</evidence>
<protein>
    <submittedName>
        <fullName evidence="10">Collagen-binding protein</fullName>
    </submittedName>
</protein>
<dbReference type="AlphaFoldDB" id="A0A918Q2G2"/>
<dbReference type="PANTHER" id="PTHR30069:SF29">
    <property type="entry name" value="HEMOGLOBIN AND HEMOGLOBIN-HAPTOGLOBIN-BINDING PROTEIN 1-RELATED"/>
    <property type="match status" value="1"/>
</dbReference>
<feature type="domain" description="TonB-dependent receptor plug" evidence="9">
    <location>
        <begin position="115"/>
        <end position="195"/>
    </location>
</feature>
<evidence type="ECO:0000256" key="4">
    <source>
        <dbReference type="ARBA" id="ARBA00022692"/>
    </source>
</evidence>
<keyword evidence="7 8" id="KW-0998">Cell outer membrane</keyword>
<evidence type="ECO:0000256" key="6">
    <source>
        <dbReference type="ARBA" id="ARBA00023136"/>
    </source>
</evidence>
<dbReference type="InterPro" id="IPR039426">
    <property type="entry name" value="TonB-dep_rcpt-like"/>
</dbReference>
<evidence type="ECO:0000259" key="9">
    <source>
        <dbReference type="Pfam" id="PF07715"/>
    </source>
</evidence>
<dbReference type="EMBL" id="BMWX01000004">
    <property type="protein sequence ID" value="GGZ31491.1"/>
    <property type="molecule type" value="Genomic_DNA"/>
</dbReference>
<dbReference type="SUPFAM" id="SSF49464">
    <property type="entry name" value="Carboxypeptidase regulatory domain-like"/>
    <property type="match status" value="1"/>
</dbReference>
<evidence type="ECO:0000256" key="8">
    <source>
        <dbReference type="PROSITE-ProRule" id="PRU01360"/>
    </source>
</evidence>
<dbReference type="InterPro" id="IPR012910">
    <property type="entry name" value="Plug_dom"/>
</dbReference>
<dbReference type="GO" id="GO:0015344">
    <property type="term" value="F:siderophore uptake transmembrane transporter activity"/>
    <property type="evidence" value="ECO:0007669"/>
    <property type="project" value="TreeGrafter"/>
</dbReference>
<dbReference type="GO" id="GO:0044718">
    <property type="term" value="P:siderophore transmembrane transport"/>
    <property type="evidence" value="ECO:0007669"/>
    <property type="project" value="TreeGrafter"/>
</dbReference>
<keyword evidence="2 8" id="KW-0813">Transport</keyword>
<sequence length="765" mass="86119">MVDVLTGAELLGATLYWKDQPSTAVVSDDQGRFSLPSISAVDSLELSYIGYQKQIIYVPAHSSRELLIRMIPSAQGLAEFVVEGKSQFVHSQSTDLGRNIIDVERLKSLPSLFGEVDVLRSLQLLPGIQTAGEGTTGLFVRGGAADQNLIQLDGAPVYNPSHFFGFFSVFNPDALEQVDLYKGNIPATFGGRASSVVDITMKEGRPDRLHAAGGIGNISSKITLDGPLFSEKSSFLLTGRRTYADLFLKLSNDASINSNKLYFYDLGAKFTFRPSDRDKLSFSTYFGSDYLQAGNLFGFGWKNWVGSADWKRTLRPDLYLDLNAYSSRYRYQVEVMDNDNGFLWNNLLSESGVKTTLSYILNSANSFEVGMKSQLFHFRPVEMSTQPGSSLVPVETNPGNALLQSFFVLGESELGTKLKLETGLRWSLFARVGQGVEYQYEDSVYPSSQTITDTLYFSRLQLMKFYQGLEPRIAMRYSISPSLSLKASYNRNYQYTQVATNSSAGLPIDRWVLSGEYIRPLQADQFSAGLFKDIKGGVWEMSVETYYKKYQHLIDVRQGGEVLFSDQIEAEVFEGKGWSYGAELLLRKNTGRTTGWLGYTYSRTFRQVAGISLGQPYAPRYDRPHDVSLVLQHDFSKRLSGNATFVYATGQAVSYPVGSYVVDFQQLPLYPEERNEDRFPDYHRMDVSVTLKDKEKGKRWKGSWSLSVYNIYGRKNPYSYQFTDIINNDINFTSSSGDPIYSKRPGVVMTYLFTFLPSISYNFEF</sequence>
<organism evidence="10 11">
    <name type="scientific">Echinicola pacifica</name>
    <dbReference type="NCBI Taxonomy" id="346377"/>
    <lineage>
        <taxon>Bacteria</taxon>
        <taxon>Pseudomonadati</taxon>
        <taxon>Bacteroidota</taxon>
        <taxon>Cytophagia</taxon>
        <taxon>Cytophagales</taxon>
        <taxon>Cyclobacteriaceae</taxon>
        <taxon>Echinicola</taxon>
    </lineage>
</organism>
<dbReference type="Gene3D" id="2.40.170.20">
    <property type="entry name" value="TonB-dependent receptor, beta-barrel domain"/>
    <property type="match status" value="1"/>
</dbReference>
<gene>
    <name evidence="10" type="ORF">GCM10007049_25830</name>
</gene>
<keyword evidence="5" id="KW-0732">Signal</keyword>
<keyword evidence="6 8" id="KW-0472">Membrane</keyword>
<evidence type="ECO:0000256" key="1">
    <source>
        <dbReference type="ARBA" id="ARBA00004571"/>
    </source>
</evidence>
<comment type="subcellular location">
    <subcellularLocation>
        <location evidence="1 8">Cell outer membrane</location>
        <topology evidence="1 8">Multi-pass membrane protein</topology>
    </subcellularLocation>
</comment>
<dbReference type="PROSITE" id="PS52016">
    <property type="entry name" value="TONB_DEPENDENT_REC_3"/>
    <property type="match status" value="1"/>
</dbReference>
<keyword evidence="3 8" id="KW-1134">Transmembrane beta strand</keyword>
<dbReference type="Pfam" id="PF07715">
    <property type="entry name" value="Plug"/>
    <property type="match status" value="1"/>
</dbReference>
<comment type="caution">
    <text evidence="10">The sequence shown here is derived from an EMBL/GenBank/DDBJ whole genome shotgun (WGS) entry which is preliminary data.</text>
</comment>
<keyword evidence="4 8" id="KW-0812">Transmembrane</keyword>
<dbReference type="SUPFAM" id="SSF56935">
    <property type="entry name" value="Porins"/>
    <property type="match status" value="1"/>
</dbReference>
<dbReference type="GO" id="GO:0009279">
    <property type="term" value="C:cell outer membrane"/>
    <property type="evidence" value="ECO:0007669"/>
    <property type="project" value="UniProtKB-SubCell"/>
</dbReference>
<proteinExistence type="inferred from homology"/>
<reference evidence="10" key="1">
    <citation type="journal article" date="2014" name="Int. J. Syst. Evol. Microbiol.">
        <title>Complete genome sequence of Corynebacterium casei LMG S-19264T (=DSM 44701T), isolated from a smear-ripened cheese.</title>
        <authorList>
            <consortium name="US DOE Joint Genome Institute (JGI-PGF)"/>
            <person name="Walter F."/>
            <person name="Albersmeier A."/>
            <person name="Kalinowski J."/>
            <person name="Ruckert C."/>
        </authorList>
    </citation>
    <scope>NUCLEOTIDE SEQUENCE</scope>
    <source>
        <strain evidence="10">KCTC 12368</strain>
    </source>
</reference>
<dbReference type="Proteomes" id="UP000619457">
    <property type="component" value="Unassembled WGS sequence"/>
</dbReference>
<evidence type="ECO:0000313" key="10">
    <source>
        <dbReference type="EMBL" id="GGZ31491.1"/>
    </source>
</evidence>
<name>A0A918Q2G2_9BACT</name>
<evidence type="ECO:0000256" key="2">
    <source>
        <dbReference type="ARBA" id="ARBA00022448"/>
    </source>
</evidence>
<evidence type="ECO:0000256" key="3">
    <source>
        <dbReference type="ARBA" id="ARBA00022452"/>
    </source>
</evidence>
<evidence type="ECO:0000313" key="11">
    <source>
        <dbReference type="Proteomes" id="UP000619457"/>
    </source>
</evidence>
<keyword evidence="10" id="KW-0176">Collagen</keyword>
<dbReference type="PANTHER" id="PTHR30069">
    <property type="entry name" value="TONB-DEPENDENT OUTER MEMBRANE RECEPTOR"/>
    <property type="match status" value="1"/>
</dbReference>